<dbReference type="SUPFAM" id="SSF52540">
    <property type="entry name" value="P-loop containing nucleoside triphosphate hydrolases"/>
    <property type="match status" value="1"/>
</dbReference>
<dbReference type="CDD" id="cd03264">
    <property type="entry name" value="ABC_drug_resistance_like"/>
    <property type="match status" value="1"/>
</dbReference>
<evidence type="ECO:0000256" key="3">
    <source>
        <dbReference type="ARBA" id="ARBA00022741"/>
    </source>
</evidence>
<name>A0A645EJC1_9ZZZZ</name>
<dbReference type="InterPro" id="IPR003439">
    <property type="entry name" value="ABC_transporter-like_ATP-bd"/>
</dbReference>
<dbReference type="Pfam" id="PF00005">
    <property type="entry name" value="ABC_tran"/>
    <property type="match status" value="1"/>
</dbReference>
<comment type="caution">
    <text evidence="6">The sequence shown here is derived from an EMBL/GenBank/DDBJ whole genome shotgun (WGS) entry which is preliminary data.</text>
</comment>
<keyword evidence="4 6" id="KW-0067">ATP-binding</keyword>
<evidence type="ECO:0000313" key="6">
    <source>
        <dbReference type="EMBL" id="MPN01239.1"/>
    </source>
</evidence>
<organism evidence="6">
    <name type="scientific">bioreactor metagenome</name>
    <dbReference type="NCBI Taxonomy" id="1076179"/>
    <lineage>
        <taxon>unclassified sequences</taxon>
        <taxon>metagenomes</taxon>
        <taxon>ecological metagenomes</taxon>
    </lineage>
</organism>
<evidence type="ECO:0000256" key="2">
    <source>
        <dbReference type="ARBA" id="ARBA00022448"/>
    </source>
</evidence>
<dbReference type="PROSITE" id="PS00211">
    <property type="entry name" value="ABC_TRANSPORTER_1"/>
    <property type="match status" value="1"/>
</dbReference>
<dbReference type="SMART" id="SM00382">
    <property type="entry name" value="AAA"/>
    <property type="match status" value="1"/>
</dbReference>
<comment type="similarity">
    <text evidence="1">Belongs to the ABC transporter superfamily.</text>
</comment>
<dbReference type="PANTHER" id="PTHR43335:SF2">
    <property type="entry name" value="ABC TRANSPORTER, ATP-BINDING PROTEIN"/>
    <property type="match status" value="1"/>
</dbReference>
<dbReference type="GO" id="GO:0016887">
    <property type="term" value="F:ATP hydrolysis activity"/>
    <property type="evidence" value="ECO:0007669"/>
    <property type="project" value="InterPro"/>
</dbReference>
<dbReference type="InterPro" id="IPR027417">
    <property type="entry name" value="P-loop_NTPase"/>
</dbReference>
<dbReference type="PANTHER" id="PTHR43335">
    <property type="entry name" value="ABC TRANSPORTER, ATP-BINDING PROTEIN"/>
    <property type="match status" value="1"/>
</dbReference>
<keyword evidence="3" id="KW-0547">Nucleotide-binding</keyword>
<proteinExistence type="inferred from homology"/>
<evidence type="ECO:0000259" key="5">
    <source>
        <dbReference type="PROSITE" id="PS50893"/>
    </source>
</evidence>
<accession>A0A645EJC1</accession>
<keyword evidence="2" id="KW-0813">Transport</keyword>
<dbReference type="GO" id="GO:0005524">
    <property type="term" value="F:ATP binding"/>
    <property type="evidence" value="ECO:0007669"/>
    <property type="project" value="UniProtKB-KW"/>
</dbReference>
<dbReference type="AlphaFoldDB" id="A0A645EJC1"/>
<dbReference type="InterPro" id="IPR017871">
    <property type="entry name" value="ABC_transporter-like_CS"/>
</dbReference>
<dbReference type="EMBL" id="VSSQ01047256">
    <property type="protein sequence ID" value="MPN01239.1"/>
    <property type="molecule type" value="Genomic_DNA"/>
</dbReference>
<gene>
    <name evidence="6" type="primary">btuD_289</name>
    <name evidence="6" type="ORF">SDC9_148445</name>
</gene>
<dbReference type="InterPro" id="IPR003593">
    <property type="entry name" value="AAA+_ATPase"/>
</dbReference>
<dbReference type="Gene3D" id="3.40.50.300">
    <property type="entry name" value="P-loop containing nucleotide triphosphate hydrolases"/>
    <property type="match status" value="1"/>
</dbReference>
<evidence type="ECO:0000256" key="1">
    <source>
        <dbReference type="ARBA" id="ARBA00005417"/>
    </source>
</evidence>
<dbReference type="PROSITE" id="PS50893">
    <property type="entry name" value="ABC_TRANSPORTER_2"/>
    <property type="match status" value="1"/>
</dbReference>
<evidence type="ECO:0000256" key="4">
    <source>
        <dbReference type="ARBA" id="ARBA00022840"/>
    </source>
</evidence>
<protein>
    <submittedName>
        <fullName evidence="6">Vitamin B12 import ATP-binding protein BtuD</fullName>
    </submittedName>
</protein>
<reference evidence="6" key="1">
    <citation type="submission" date="2019-08" db="EMBL/GenBank/DDBJ databases">
        <authorList>
            <person name="Kucharzyk K."/>
            <person name="Murdoch R.W."/>
            <person name="Higgins S."/>
            <person name="Loffler F."/>
        </authorList>
    </citation>
    <scope>NUCLEOTIDE SEQUENCE</scope>
</reference>
<feature type="domain" description="ABC transporter" evidence="5">
    <location>
        <begin position="3"/>
        <end position="232"/>
    </location>
</feature>
<sequence>MDIIIKNLSKSYGRVCALSDVNLSITPGIHGLLGPNGAGKTTLMRILATILAYDEGEIKWGDAFTWKHPMAIKGKVGYLPQQFGMYRYLRVEEALRNVALLKNIPKAQEKEHVERAMERTNLTEYAKRKVGQLSGGMLRRLGIAQAILGEPSLLIMDEPSVGLDPKERINFRKLIREYDNGERVILISSHIVTDVESLCEKVSIMNLGKVLVSGSMPEIQAKAGHHVKEEIMSEEAMKELENTHTVINFTPVDSGYRVRYLTDDDTQENAINSTLEDSYTYIIQRNQTL</sequence>